<organism evidence="2 3">
    <name type="scientific">Paenibacillus nuruki</name>
    <dbReference type="NCBI Taxonomy" id="1886670"/>
    <lineage>
        <taxon>Bacteria</taxon>
        <taxon>Bacillati</taxon>
        <taxon>Bacillota</taxon>
        <taxon>Bacilli</taxon>
        <taxon>Bacillales</taxon>
        <taxon>Paenibacillaceae</taxon>
        <taxon>Paenibacillus</taxon>
    </lineage>
</organism>
<gene>
    <name evidence="2" type="ORF">PTI45_01845</name>
</gene>
<protein>
    <submittedName>
        <fullName evidence="2">Uncharacterized protein</fullName>
    </submittedName>
</protein>
<dbReference type="Proteomes" id="UP000094578">
    <property type="component" value="Unassembled WGS sequence"/>
</dbReference>
<keyword evidence="1" id="KW-0812">Transmembrane</keyword>
<keyword evidence="1" id="KW-1133">Transmembrane helix</keyword>
<reference evidence="2 3" key="1">
    <citation type="submission" date="2016-08" db="EMBL/GenBank/DDBJ databases">
        <title>Genome sequencing of Paenibacillus sp. TI45-13ar, isolated from Korean traditional nuruk.</title>
        <authorList>
            <person name="Kim S.-J."/>
        </authorList>
    </citation>
    <scope>NUCLEOTIDE SEQUENCE [LARGE SCALE GENOMIC DNA]</scope>
    <source>
        <strain evidence="2 3">TI45-13ar</strain>
    </source>
</reference>
<dbReference type="RefSeq" id="WP_069327268.1">
    <property type="nucleotide sequence ID" value="NZ_MDER01000034.1"/>
</dbReference>
<dbReference type="EMBL" id="MDER01000034">
    <property type="protein sequence ID" value="ODP28869.1"/>
    <property type="molecule type" value="Genomic_DNA"/>
</dbReference>
<evidence type="ECO:0000313" key="3">
    <source>
        <dbReference type="Proteomes" id="UP000094578"/>
    </source>
</evidence>
<feature type="transmembrane region" description="Helical" evidence="1">
    <location>
        <begin position="6"/>
        <end position="29"/>
    </location>
</feature>
<keyword evidence="3" id="KW-1185">Reference proteome</keyword>
<evidence type="ECO:0000313" key="2">
    <source>
        <dbReference type="EMBL" id="ODP28869.1"/>
    </source>
</evidence>
<evidence type="ECO:0000256" key="1">
    <source>
        <dbReference type="SAM" id="Phobius"/>
    </source>
</evidence>
<accession>A0A1E3L513</accession>
<sequence>MSFFNVGAIYFTLQIGGFLALLLISWYFFDKRYKGKQRSSQQQDDIFKHSHPTSEVFVDPADGKTYQVYYHEQTGTRSYVEEYSQS</sequence>
<keyword evidence="1" id="KW-0472">Membrane</keyword>
<proteinExistence type="predicted"/>
<comment type="caution">
    <text evidence="2">The sequence shown here is derived from an EMBL/GenBank/DDBJ whole genome shotgun (WGS) entry which is preliminary data.</text>
</comment>
<dbReference type="AlphaFoldDB" id="A0A1E3L513"/>
<name>A0A1E3L513_9BACL</name>